<dbReference type="AlphaFoldDB" id="A0A813YY49"/>
<evidence type="ECO:0000256" key="2">
    <source>
        <dbReference type="ARBA" id="ARBA00023445"/>
    </source>
</evidence>
<accession>A0A813YY49</accession>
<dbReference type="InterPro" id="IPR050425">
    <property type="entry name" value="NAD(P)_dehydrat-like"/>
</dbReference>
<dbReference type="SUPFAM" id="SSF51735">
    <property type="entry name" value="NAD(P)-binding Rossmann-fold domains"/>
    <property type="match status" value="1"/>
</dbReference>
<sequence>MPKTILVTGASSFIGGWIVKYLLEKGYSVRGTVRSQAKEAQVLDGISNEHRSQISFVYIADITTDSFDEAVQGIDGIIHVASPFHFKVNDPEKDMILPAIHGTVRILQAAHEYNQKNQNQIKRIVITSSFASIFDPSQGFRPGYSYTEKDWCPLTYEQGAAAKNDPLTVYRVSKVCAERAAWDFIEKEKPAFTIATICEPMVFGPSVNGFKSSDDIHTSNGMIWSVVTSGKDAKVPEIRTPWQVDVRDVARTHIAALEQMTETNERYLIAAETWSHQRAIDIIHESTTIPTSIKDTTPIGTKGQRLSDHFDIDSSKAQKELGITFIPFEKTVEDLSLQFAQLQEKLQHH</sequence>
<dbReference type="Gene3D" id="3.40.50.720">
    <property type="entry name" value="NAD(P)-binding Rossmann-like Domain"/>
    <property type="match status" value="1"/>
</dbReference>
<dbReference type="Pfam" id="PF01370">
    <property type="entry name" value="Epimerase"/>
    <property type="match status" value="1"/>
</dbReference>
<protein>
    <recommendedName>
        <fullName evidence="3">NAD-dependent epimerase/dehydratase domain-containing protein</fullName>
    </recommendedName>
</protein>
<dbReference type="GO" id="GO:0016616">
    <property type="term" value="F:oxidoreductase activity, acting on the CH-OH group of donors, NAD or NADP as acceptor"/>
    <property type="evidence" value="ECO:0007669"/>
    <property type="project" value="TreeGrafter"/>
</dbReference>
<comment type="caution">
    <text evidence="4">The sequence shown here is derived from an EMBL/GenBank/DDBJ whole genome shotgun (WGS) entry which is preliminary data.</text>
</comment>
<evidence type="ECO:0000259" key="3">
    <source>
        <dbReference type="Pfam" id="PF01370"/>
    </source>
</evidence>
<dbReference type="EMBL" id="CAJNOG010000072">
    <property type="protein sequence ID" value="CAF0890809.1"/>
    <property type="molecule type" value="Genomic_DNA"/>
</dbReference>
<keyword evidence="1" id="KW-0560">Oxidoreductase</keyword>
<organism evidence="4 5">
    <name type="scientific">Adineta steineri</name>
    <dbReference type="NCBI Taxonomy" id="433720"/>
    <lineage>
        <taxon>Eukaryota</taxon>
        <taxon>Metazoa</taxon>
        <taxon>Spiralia</taxon>
        <taxon>Gnathifera</taxon>
        <taxon>Rotifera</taxon>
        <taxon>Eurotatoria</taxon>
        <taxon>Bdelloidea</taxon>
        <taxon>Adinetida</taxon>
        <taxon>Adinetidae</taxon>
        <taxon>Adineta</taxon>
    </lineage>
</organism>
<dbReference type="PANTHER" id="PTHR10366">
    <property type="entry name" value="NAD DEPENDENT EPIMERASE/DEHYDRATASE"/>
    <property type="match status" value="1"/>
</dbReference>
<dbReference type="CDD" id="cd05227">
    <property type="entry name" value="AR_SDR_e"/>
    <property type="match status" value="1"/>
</dbReference>
<dbReference type="PANTHER" id="PTHR10366:SF564">
    <property type="entry name" value="STEROL-4-ALPHA-CARBOXYLATE 3-DEHYDROGENASE, DECARBOXYLATING"/>
    <property type="match status" value="1"/>
</dbReference>
<comment type="similarity">
    <text evidence="2">Belongs to the NAD(P)-dependent epimerase/dehydratase family. Dihydroflavonol-4-reductase subfamily.</text>
</comment>
<evidence type="ECO:0000313" key="5">
    <source>
        <dbReference type="Proteomes" id="UP000663845"/>
    </source>
</evidence>
<dbReference type="InterPro" id="IPR036291">
    <property type="entry name" value="NAD(P)-bd_dom_sf"/>
</dbReference>
<reference evidence="4" key="1">
    <citation type="submission" date="2021-02" db="EMBL/GenBank/DDBJ databases">
        <authorList>
            <person name="Nowell W R."/>
        </authorList>
    </citation>
    <scope>NUCLEOTIDE SEQUENCE</scope>
</reference>
<feature type="domain" description="NAD-dependent epimerase/dehydratase" evidence="3">
    <location>
        <begin position="5"/>
        <end position="269"/>
    </location>
</feature>
<dbReference type="InterPro" id="IPR001509">
    <property type="entry name" value="Epimerase_deHydtase"/>
</dbReference>
<proteinExistence type="inferred from homology"/>
<evidence type="ECO:0000313" key="4">
    <source>
        <dbReference type="EMBL" id="CAF0890809.1"/>
    </source>
</evidence>
<gene>
    <name evidence="4" type="ORF">JYZ213_LOCUS10009</name>
</gene>
<dbReference type="Proteomes" id="UP000663845">
    <property type="component" value="Unassembled WGS sequence"/>
</dbReference>
<evidence type="ECO:0000256" key="1">
    <source>
        <dbReference type="ARBA" id="ARBA00023002"/>
    </source>
</evidence>
<name>A0A813YY49_9BILA</name>